<keyword evidence="1" id="KW-0812">Transmembrane</keyword>
<feature type="transmembrane region" description="Helical" evidence="1">
    <location>
        <begin position="12"/>
        <end position="37"/>
    </location>
</feature>
<keyword evidence="1" id="KW-1133">Transmembrane helix</keyword>
<gene>
    <name evidence="2" type="ORF">DSM104443_03702</name>
</gene>
<proteinExistence type="predicted"/>
<dbReference type="KEGG" id="uru:DSM104443_03702"/>
<name>A0A6M4GZF0_9PROT</name>
<evidence type="ECO:0000313" key="3">
    <source>
        <dbReference type="Proteomes" id="UP000501534"/>
    </source>
</evidence>
<sequence length="203" mass="22740">MNTLFTAEGFRALRASWILLGLAVAAAVAVGVGGHWITERDVRDGTAADKRVRDARTRLDGARRERDNLAESAEVFRALVERGILQDERRLDLVELVAELRRRHNLLALEYDIAPQRALPGSQFGSVEVLSSRVKLRARALHEGDLLAFVEELARSPRGLYPVDRCVMKRIVDQPPTTLQPRVEAECTLEWITLKEKKGAPRG</sequence>
<dbReference type="AlphaFoldDB" id="A0A6M4GZF0"/>
<reference evidence="2 3" key="1">
    <citation type="submission" date="2020-04" db="EMBL/GenBank/DDBJ databases">
        <title>Usitatibacter rugosus gen. nov., sp. nov. and Usitatibacter palustris sp. nov., novel members of Usitatibacteraceae fam. nov. within the order Nitrosomonadales isolated from soil.</title>
        <authorList>
            <person name="Huber K.J."/>
            <person name="Neumann-Schaal M."/>
            <person name="Geppert A."/>
            <person name="Luckner M."/>
            <person name="Wanner G."/>
            <person name="Overmann J."/>
        </authorList>
    </citation>
    <scope>NUCLEOTIDE SEQUENCE [LARGE SCALE GENOMIC DNA]</scope>
    <source>
        <strain evidence="2 3">0125_3</strain>
    </source>
</reference>
<organism evidence="2 3">
    <name type="scientific">Usitatibacter rugosus</name>
    <dbReference type="NCBI Taxonomy" id="2732067"/>
    <lineage>
        <taxon>Bacteria</taxon>
        <taxon>Pseudomonadati</taxon>
        <taxon>Pseudomonadota</taxon>
        <taxon>Betaproteobacteria</taxon>
        <taxon>Nitrosomonadales</taxon>
        <taxon>Usitatibacteraceae</taxon>
        <taxon>Usitatibacter</taxon>
    </lineage>
</organism>
<dbReference type="RefSeq" id="WP_171094962.1">
    <property type="nucleotide sequence ID" value="NZ_CP053069.1"/>
</dbReference>
<evidence type="ECO:0000313" key="2">
    <source>
        <dbReference type="EMBL" id="QJR12611.1"/>
    </source>
</evidence>
<dbReference type="Proteomes" id="UP000501534">
    <property type="component" value="Chromosome"/>
</dbReference>
<keyword evidence="3" id="KW-1185">Reference proteome</keyword>
<dbReference type="EMBL" id="CP053069">
    <property type="protein sequence ID" value="QJR12611.1"/>
    <property type="molecule type" value="Genomic_DNA"/>
</dbReference>
<keyword evidence="1" id="KW-0472">Membrane</keyword>
<accession>A0A6M4GZF0</accession>
<evidence type="ECO:0000256" key="1">
    <source>
        <dbReference type="SAM" id="Phobius"/>
    </source>
</evidence>
<evidence type="ECO:0008006" key="4">
    <source>
        <dbReference type="Google" id="ProtNLM"/>
    </source>
</evidence>
<protein>
    <recommendedName>
        <fullName evidence="4">Type II secretion system (T2SS) protein M subtype b</fullName>
    </recommendedName>
</protein>